<name>A0AAN8J3H3_TRICO</name>
<evidence type="ECO:0008006" key="3">
    <source>
        <dbReference type="Google" id="ProtNLM"/>
    </source>
</evidence>
<keyword evidence="2" id="KW-1185">Reference proteome</keyword>
<dbReference type="EMBL" id="WIXE01001738">
    <property type="protein sequence ID" value="KAK5985444.1"/>
    <property type="molecule type" value="Genomic_DNA"/>
</dbReference>
<organism evidence="1 2">
    <name type="scientific">Trichostrongylus colubriformis</name>
    <name type="common">Black scour worm</name>
    <dbReference type="NCBI Taxonomy" id="6319"/>
    <lineage>
        <taxon>Eukaryota</taxon>
        <taxon>Metazoa</taxon>
        <taxon>Ecdysozoa</taxon>
        <taxon>Nematoda</taxon>
        <taxon>Chromadorea</taxon>
        <taxon>Rhabditida</taxon>
        <taxon>Rhabditina</taxon>
        <taxon>Rhabditomorpha</taxon>
        <taxon>Strongyloidea</taxon>
        <taxon>Trichostrongylidae</taxon>
        <taxon>Trichostrongylus</taxon>
    </lineage>
</organism>
<protein>
    <recommendedName>
        <fullName evidence="3">Neurotransmitter-gated ion-channel ligand-binding domain-containing protein</fullName>
    </recommendedName>
</protein>
<evidence type="ECO:0000313" key="1">
    <source>
        <dbReference type="EMBL" id="KAK5985444.1"/>
    </source>
</evidence>
<accession>A0AAN8J3H3</accession>
<sequence>MVRRSSSFHGSSGELVVPSVLKGPLSPEYRNFEFIHVARDQRLWIPDTFFQNERNGWYHMLDQVSFISLFFGIKCVIERL</sequence>
<reference evidence="1 2" key="1">
    <citation type="submission" date="2019-10" db="EMBL/GenBank/DDBJ databases">
        <title>Assembly and Annotation for the nematode Trichostrongylus colubriformis.</title>
        <authorList>
            <person name="Martin J."/>
        </authorList>
    </citation>
    <scope>NUCLEOTIDE SEQUENCE [LARGE SCALE GENOMIC DNA]</scope>
    <source>
        <strain evidence="1">G859</strain>
        <tissue evidence="1">Whole worm</tissue>
    </source>
</reference>
<dbReference type="Proteomes" id="UP001331761">
    <property type="component" value="Unassembled WGS sequence"/>
</dbReference>
<gene>
    <name evidence="1" type="ORF">GCK32_017287</name>
</gene>
<comment type="caution">
    <text evidence="1">The sequence shown here is derived from an EMBL/GenBank/DDBJ whole genome shotgun (WGS) entry which is preliminary data.</text>
</comment>
<dbReference type="AlphaFoldDB" id="A0AAN8J3H3"/>
<proteinExistence type="predicted"/>
<evidence type="ECO:0000313" key="2">
    <source>
        <dbReference type="Proteomes" id="UP001331761"/>
    </source>
</evidence>